<feature type="transmembrane region" description="Helical" evidence="16">
    <location>
        <begin position="53"/>
        <end position="80"/>
    </location>
</feature>
<dbReference type="Pfam" id="PF01148">
    <property type="entry name" value="CTP_transf_1"/>
    <property type="match status" value="1"/>
</dbReference>
<keyword evidence="7 16" id="KW-0444">Lipid biosynthesis</keyword>
<reference evidence="20" key="1">
    <citation type="submission" date="2016-05" db="EMBL/GenBank/DDBJ databases">
        <title>Comparative genomics of biotechnologically important yeasts.</title>
        <authorList>
            <consortium name="DOE Joint Genome Institute"/>
            <person name="Riley R."/>
            <person name="Haridas S."/>
            <person name="Wolfe K.H."/>
            <person name="Lopes M.R."/>
            <person name="Hittinger C.T."/>
            <person name="Goker M."/>
            <person name="Salamov A."/>
            <person name="Wisecaver J."/>
            <person name="Long T.M."/>
            <person name="Aerts A.L."/>
            <person name="Barry K."/>
            <person name="Choi C."/>
            <person name="Clum A."/>
            <person name="Coughlan A.Y."/>
            <person name="Deshpande S."/>
            <person name="Douglass A.P."/>
            <person name="Hanson S.J."/>
            <person name="Klenk H.-P."/>
            <person name="Labutti K."/>
            <person name="Lapidus A."/>
            <person name="Lindquist E."/>
            <person name="Lipzen A."/>
            <person name="Meier-Kolthoff J.P."/>
            <person name="Ohm R.A."/>
            <person name="Otillar R.P."/>
            <person name="Pangilinan J."/>
            <person name="Peng Y."/>
            <person name="Rokas A."/>
            <person name="Rosa C.A."/>
            <person name="Scheuner C."/>
            <person name="Sibirny A.A."/>
            <person name="Slot J.C."/>
            <person name="Stielow J.B."/>
            <person name="Sun H."/>
            <person name="Kurtzman C.P."/>
            <person name="Blackwell M."/>
            <person name="Grigoriev I.V."/>
            <person name="Jeffries T.W."/>
        </authorList>
    </citation>
    <scope>NUCLEOTIDE SEQUENCE [LARGE SCALE GENOMIC DNA]</scope>
    <source>
        <strain evidence="20">NRRL Y-2460</strain>
    </source>
</reference>
<dbReference type="PIRSF" id="PIRSF018269">
    <property type="entry name" value="PC_trans_euk"/>
    <property type="match status" value="1"/>
</dbReference>
<keyword evidence="12 16" id="KW-0443">Lipid metabolism</keyword>
<evidence type="ECO:0000256" key="12">
    <source>
        <dbReference type="ARBA" id="ARBA00023098"/>
    </source>
</evidence>
<feature type="transmembrane region" description="Helical" evidence="16">
    <location>
        <begin position="318"/>
        <end position="340"/>
    </location>
</feature>
<comment type="subcellular location">
    <subcellularLocation>
        <location evidence="2">Membrane</location>
        <topology evidence="2">Multi-pass membrane protein</topology>
    </subcellularLocation>
</comment>
<dbReference type="GO" id="GO:0070319">
    <property type="term" value="C:Golgi to plasma membrane transport vesicle"/>
    <property type="evidence" value="ECO:0007669"/>
    <property type="project" value="EnsemblFungi"/>
</dbReference>
<dbReference type="EC" id="2.7.7.41" evidence="6 16"/>
<feature type="transmembrane region" description="Helical" evidence="16">
    <location>
        <begin position="203"/>
        <end position="224"/>
    </location>
</feature>
<evidence type="ECO:0000256" key="18">
    <source>
        <dbReference type="SAM" id="MobiDB-lite"/>
    </source>
</evidence>
<keyword evidence="14 16" id="KW-0594">Phospholipid biosynthesis</keyword>
<comment type="catalytic activity">
    <reaction evidence="1 16 17">
        <text>a 1,2-diacyl-sn-glycero-3-phosphate + CTP + H(+) = a CDP-1,2-diacyl-sn-glycerol + diphosphate</text>
        <dbReference type="Rhea" id="RHEA:16229"/>
        <dbReference type="ChEBI" id="CHEBI:15378"/>
        <dbReference type="ChEBI" id="CHEBI:33019"/>
        <dbReference type="ChEBI" id="CHEBI:37563"/>
        <dbReference type="ChEBI" id="CHEBI:58332"/>
        <dbReference type="ChEBI" id="CHEBI:58608"/>
        <dbReference type="EC" id="2.7.7.41"/>
    </reaction>
</comment>
<dbReference type="STRING" id="669874.A0A1E4TZN1"/>
<keyword evidence="20" id="KW-1185">Reference proteome</keyword>
<feature type="transmembrane region" description="Helical" evidence="16">
    <location>
        <begin position="245"/>
        <end position="268"/>
    </location>
</feature>
<evidence type="ECO:0000256" key="16">
    <source>
        <dbReference type="PIRNR" id="PIRNR018269"/>
    </source>
</evidence>
<evidence type="ECO:0000256" key="4">
    <source>
        <dbReference type="ARBA" id="ARBA00005189"/>
    </source>
</evidence>
<evidence type="ECO:0000256" key="15">
    <source>
        <dbReference type="ARBA" id="ARBA00023264"/>
    </source>
</evidence>
<name>A0A1E4TZN1_PACTA</name>
<keyword evidence="13 16" id="KW-0472">Membrane</keyword>
<dbReference type="InterPro" id="IPR000374">
    <property type="entry name" value="PC_trans"/>
</dbReference>
<feature type="transmembrane region" description="Helical" evidence="16">
    <location>
        <begin position="179"/>
        <end position="197"/>
    </location>
</feature>
<evidence type="ECO:0000256" key="2">
    <source>
        <dbReference type="ARBA" id="ARBA00004141"/>
    </source>
</evidence>
<evidence type="ECO:0000313" key="19">
    <source>
        <dbReference type="EMBL" id="ODV97205.1"/>
    </source>
</evidence>
<dbReference type="PANTHER" id="PTHR13773:SF8">
    <property type="entry name" value="PHOSPHATIDATE CYTIDYLYLTRANSFERASE, PHOTORECEPTOR-SPECIFIC"/>
    <property type="match status" value="1"/>
</dbReference>
<dbReference type="UniPathway" id="UPA00557">
    <property type="reaction ID" value="UER00614"/>
</dbReference>
<evidence type="ECO:0000256" key="9">
    <source>
        <dbReference type="ARBA" id="ARBA00022692"/>
    </source>
</evidence>
<feature type="region of interest" description="Disordered" evidence="18">
    <location>
        <begin position="1"/>
        <end position="35"/>
    </location>
</feature>
<evidence type="ECO:0000256" key="10">
    <source>
        <dbReference type="ARBA" id="ARBA00022695"/>
    </source>
</evidence>
<comment type="similarity">
    <text evidence="5 16 17">Belongs to the CDS family.</text>
</comment>
<evidence type="ECO:0000256" key="7">
    <source>
        <dbReference type="ARBA" id="ARBA00022516"/>
    </source>
</evidence>
<dbReference type="PROSITE" id="PS01315">
    <property type="entry name" value="CDS"/>
    <property type="match status" value="1"/>
</dbReference>
<evidence type="ECO:0000256" key="3">
    <source>
        <dbReference type="ARBA" id="ARBA00005119"/>
    </source>
</evidence>
<sequence length="423" mass="48158">MGRKVSSSVSKEKKNDSKASTPTKQNQVTGGSDLVKKDSDKQKKIQTFIVRTVWTLVMITGMFAILAFGHVVTIMFVLVLQTLVFRECINITTERARIEKLPFTQSLNWYFLVTSIYYLDGETFIYYCINNLRNPSVEIFARLFLNNHKFISYCLYVLGFVFFVASLKKGYYKFQFAQLCITHMTLLLVVFQAHLIINNILSGLIWFLLPVGLVITNDIFAYLCGITFGRTRLIEISPKKTVEGFVGAWVCTALMSILLTFILSKYFYLICPVDDDLTINAWSAMMCDPNPVFISQVFKLPPNIAELVKFEYFGLKPIYFHSMVLATFASLIAPFGGFFASGLKRAFKVKDFGDTIPGHGGITDRMDCQFLMGSFSYLYVQTFIDSHRLNIGTILQMILMNLNDDQIVTLINSLETYLANRAR</sequence>
<evidence type="ECO:0000256" key="6">
    <source>
        <dbReference type="ARBA" id="ARBA00012487"/>
    </source>
</evidence>
<feature type="compositionally biased region" description="Polar residues" evidence="18">
    <location>
        <begin position="19"/>
        <end position="30"/>
    </location>
</feature>
<comment type="pathway">
    <text evidence="3 16 17">Phospholipid metabolism; CDP-diacylglycerol biosynthesis; CDP-diacylglycerol from sn-glycerol 3-phosphate: step 3/3.</text>
</comment>
<dbReference type="AlphaFoldDB" id="A0A1E4TZN1"/>
<organism evidence="19 20">
    <name type="scientific">Pachysolen tannophilus NRRL Y-2460</name>
    <dbReference type="NCBI Taxonomy" id="669874"/>
    <lineage>
        <taxon>Eukaryota</taxon>
        <taxon>Fungi</taxon>
        <taxon>Dikarya</taxon>
        <taxon>Ascomycota</taxon>
        <taxon>Saccharomycotina</taxon>
        <taxon>Pichiomycetes</taxon>
        <taxon>Pachysolenaceae</taxon>
        <taxon>Pachysolen</taxon>
    </lineage>
</organism>
<dbReference type="EMBL" id="KV454012">
    <property type="protein sequence ID" value="ODV97205.1"/>
    <property type="molecule type" value="Genomic_DNA"/>
</dbReference>
<keyword evidence="15 16" id="KW-1208">Phospholipid metabolism</keyword>
<dbReference type="GO" id="GO:0046488">
    <property type="term" value="P:phosphatidylinositol metabolic process"/>
    <property type="evidence" value="ECO:0007669"/>
    <property type="project" value="EnsemblFungi"/>
</dbReference>
<comment type="pathway">
    <text evidence="4">Lipid metabolism.</text>
</comment>
<evidence type="ECO:0000256" key="17">
    <source>
        <dbReference type="RuleBase" id="RU003938"/>
    </source>
</evidence>
<dbReference type="GO" id="GO:0005789">
    <property type="term" value="C:endoplasmic reticulum membrane"/>
    <property type="evidence" value="ECO:0007669"/>
    <property type="project" value="TreeGrafter"/>
</dbReference>
<evidence type="ECO:0000313" key="20">
    <source>
        <dbReference type="Proteomes" id="UP000094236"/>
    </source>
</evidence>
<dbReference type="OrthoDB" id="10260889at2759"/>
<accession>A0A1E4TZN1</accession>
<evidence type="ECO:0000256" key="1">
    <source>
        <dbReference type="ARBA" id="ARBA00001698"/>
    </source>
</evidence>
<gene>
    <name evidence="19" type="ORF">PACTADRAFT_48955</name>
</gene>
<dbReference type="InterPro" id="IPR016720">
    <property type="entry name" value="PC_Trfase_euk"/>
</dbReference>
<evidence type="ECO:0000256" key="14">
    <source>
        <dbReference type="ARBA" id="ARBA00023209"/>
    </source>
</evidence>
<protein>
    <recommendedName>
        <fullName evidence="6 16">Phosphatidate cytidylyltransferase</fullName>
        <ecNumber evidence="6 16">2.7.7.41</ecNumber>
    </recommendedName>
</protein>
<dbReference type="GO" id="GO:0006658">
    <property type="term" value="P:phosphatidylserine metabolic process"/>
    <property type="evidence" value="ECO:0007669"/>
    <property type="project" value="EnsemblFungi"/>
</dbReference>
<keyword evidence="8 16" id="KW-0808">Transferase</keyword>
<proteinExistence type="inferred from homology"/>
<evidence type="ECO:0000256" key="11">
    <source>
        <dbReference type="ARBA" id="ARBA00022989"/>
    </source>
</evidence>
<dbReference type="Proteomes" id="UP000094236">
    <property type="component" value="Unassembled WGS sequence"/>
</dbReference>
<evidence type="ECO:0000256" key="13">
    <source>
        <dbReference type="ARBA" id="ARBA00023136"/>
    </source>
</evidence>
<dbReference type="PANTHER" id="PTHR13773">
    <property type="entry name" value="PHOSPHATIDATE CYTIDYLYLTRANSFERASE"/>
    <property type="match status" value="1"/>
</dbReference>
<feature type="transmembrane region" description="Helical" evidence="16">
    <location>
        <begin position="150"/>
        <end position="167"/>
    </location>
</feature>
<keyword evidence="9 16" id="KW-0812">Transmembrane</keyword>
<keyword evidence="10 16" id="KW-0548">Nucleotidyltransferase</keyword>
<evidence type="ECO:0000256" key="8">
    <source>
        <dbReference type="ARBA" id="ARBA00022679"/>
    </source>
</evidence>
<keyword evidence="11 16" id="KW-1133">Transmembrane helix</keyword>
<dbReference type="GO" id="GO:0004605">
    <property type="term" value="F:phosphatidate cytidylyltransferase activity"/>
    <property type="evidence" value="ECO:0007669"/>
    <property type="project" value="UniProtKB-UniRule"/>
</dbReference>
<dbReference type="GO" id="GO:0016024">
    <property type="term" value="P:CDP-diacylglycerol biosynthetic process"/>
    <property type="evidence" value="ECO:0007669"/>
    <property type="project" value="UniProtKB-UniRule"/>
</dbReference>
<evidence type="ECO:0000256" key="5">
    <source>
        <dbReference type="ARBA" id="ARBA00010185"/>
    </source>
</evidence>